<sequence length="182" mass="20199">MTPAPTLTTSRLILRGPQKRDLAPFTKWLTESERMDQLGGNDTVGNAWRGFLAGIGHWNWHGYGFFTVTERRTGVATGRVGILNHVEWPQPELAWHMFDGFEGRSYAFEAACAVRDWAGRTLGLEPLISLIAPGNTRSLALATRLGCVEEGREMVQDEAVIMFRHLRHDDPRAEAQAAGAIA</sequence>
<evidence type="ECO:0000313" key="3">
    <source>
        <dbReference type="Proteomes" id="UP001470809"/>
    </source>
</evidence>
<feature type="domain" description="N-acetyltransferase" evidence="1">
    <location>
        <begin position="11"/>
        <end position="147"/>
    </location>
</feature>
<keyword evidence="2" id="KW-0012">Acyltransferase</keyword>
<dbReference type="GO" id="GO:0016747">
    <property type="term" value="F:acyltransferase activity, transferring groups other than amino-acyl groups"/>
    <property type="evidence" value="ECO:0007669"/>
    <property type="project" value="InterPro"/>
</dbReference>
<keyword evidence="2" id="KW-0808">Transferase</keyword>
<dbReference type="SUPFAM" id="SSF55729">
    <property type="entry name" value="Acyl-CoA N-acyltransferases (Nat)"/>
    <property type="match status" value="1"/>
</dbReference>
<dbReference type="PANTHER" id="PTHR43792:SF1">
    <property type="entry name" value="N-ACETYLTRANSFERASE DOMAIN-CONTAINING PROTEIN"/>
    <property type="match status" value="1"/>
</dbReference>
<dbReference type="AlphaFoldDB" id="A0AAN0MFP5"/>
<reference evidence="2 3" key="2">
    <citation type="submission" date="2024-08" db="EMBL/GenBank/DDBJ databases">
        <title>Phylogenomic analyses of a clade within the roseobacter group suggest taxonomic reassignments of species of the genera Aestuariivita, Citreicella, Loktanella, Nautella, Pelagibaca, Ruegeria, Thalassobius, Thiobacimonas and Tropicibacter, and the proposal o.</title>
        <authorList>
            <person name="Jeon C.O."/>
        </authorList>
    </citation>
    <scope>NUCLEOTIDE SEQUENCE [LARGE SCALE GENOMIC DNA]</scope>
    <source>
        <strain evidence="2 3">SS1-5</strain>
    </source>
</reference>
<reference evidence="3" key="1">
    <citation type="submission" date="2024-04" db="EMBL/GenBank/DDBJ databases">
        <title>Phylogenomic analyses of a clade within the roseobacter group suggest taxonomic reassignments of species of the genera Aestuariivita, Citreicella, Loktanella, Nautella, Pelagibaca, Ruegeria, Thalassobius, Thiobacimonas and Tropicibacter, and the proposal o.</title>
        <authorList>
            <person name="Jeon C.O."/>
        </authorList>
    </citation>
    <scope>NUCLEOTIDE SEQUENCE [LARGE SCALE GENOMIC DNA]</scope>
    <source>
        <strain evidence="3">SS1-5</strain>
    </source>
</reference>
<name>A0AAN0MFP5_9RHOB</name>
<proteinExistence type="predicted"/>
<dbReference type="Proteomes" id="UP001470809">
    <property type="component" value="Chromosome"/>
</dbReference>
<dbReference type="PANTHER" id="PTHR43792">
    <property type="entry name" value="GNAT FAMILY, PUTATIVE (AFU_ORTHOLOGUE AFUA_3G00765)-RELATED-RELATED"/>
    <property type="match status" value="1"/>
</dbReference>
<dbReference type="KEGG" id="yrh:AABB31_20105"/>
<dbReference type="InterPro" id="IPR016181">
    <property type="entry name" value="Acyl_CoA_acyltransferase"/>
</dbReference>
<accession>A0AAN0MFP5</accession>
<dbReference type="EC" id="2.3.-.-" evidence="2"/>
<evidence type="ECO:0000313" key="2">
    <source>
        <dbReference type="EMBL" id="WZU67226.1"/>
    </source>
</evidence>
<organism evidence="2 3">
    <name type="scientific">Yoonia rhodophyticola</name>
    <dbReference type="NCBI Taxonomy" id="3137370"/>
    <lineage>
        <taxon>Bacteria</taxon>
        <taxon>Pseudomonadati</taxon>
        <taxon>Pseudomonadota</taxon>
        <taxon>Alphaproteobacteria</taxon>
        <taxon>Rhodobacterales</taxon>
        <taxon>Paracoccaceae</taxon>
        <taxon>Yoonia</taxon>
    </lineage>
</organism>
<dbReference type="EMBL" id="CP151767">
    <property type="protein sequence ID" value="WZU67226.1"/>
    <property type="molecule type" value="Genomic_DNA"/>
</dbReference>
<protein>
    <submittedName>
        <fullName evidence="2">GNAT family N-acetyltransferase</fullName>
        <ecNumber evidence="2">2.3.-.-</ecNumber>
    </submittedName>
</protein>
<dbReference type="Pfam" id="PF13302">
    <property type="entry name" value="Acetyltransf_3"/>
    <property type="match status" value="1"/>
</dbReference>
<dbReference type="InterPro" id="IPR051531">
    <property type="entry name" value="N-acetyltransferase"/>
</dbReference>
<dbReference type="InterPro" id="IPR000182">
    <property type="entry name" value="GNAT_dom"/>
</dbReference>
<keyword evidence="3" id="KW-1185">Reference proteome</keyword>
<evidence type="ECO:0000259" key="1">
    <source>
        <dbReference type="Pfam" id="PF13302"/>
    </source>
</evidence>
<dbReference type="Gene3D" id="3.40.630.30">
    <property type="match status" value="1"/>
</dbReference>
<dbReference type="RefSeq" id="WP_342076537.1">
    <property type="nucleotide sequence ID" value="NZ_CP151767.2"/>
</dbReference>
<gene>
    <name evidence="2" type="ORF">AABB31_20105</name>
</gene>